<feature type="domain" description="NusB/RsmB/TIM44" evidence="7">
    <location>
        <begin position="7"/>
        <end position="131"/>
    </location>
</feature>
<evidence type="ECO:0000313" key="9">
    <source>
        <dbReference type="Proteomes" id="UP000317544"/>
    </source>
</evidence>
<accession>A0A455TAJ0</accession>
<keyword evidence="4 6" id="KW-0805">Transcription regulation</keyword>
<dbReference type="InterPro" id="IPR011605">
    <property type="entry name" value="NusB_fam"/>
</dbReference>
<evidence type="ECO:0000256" key="6">
    <source>
        <dbReference type="HAMAP-Rule" id="MF_00073"/>
    </source>
</evidence>
<dbReference type="GO" id="GO:0031564">
    <property type="term" value="P:transcription antitermination"/>
    <property type="evidence" value="ECO:0007669"/>
    <property type="project" value="UniProtKB-KW"/>
</dbReference>
<gene>
    <name evidence="6 8" type="primary">nusB</name>
    <name evidence="8" type="ORF">BUCNMO_351</name>
</gene>
<reference evidence="8 9" key="1">
    <citation type="journal article" date="2019" name="Proc. Natl. Acad. Sci. U.S.A.">
        <title>Exaggeration and cooption of innate immunity for social defense.</title>
        <authorList>
            <person name="Kutsukake M."/>
            <person name="Moriyama M."/>
            <person name="Shigenobu S."/>
            <person name="Meng X.-Y."/>
            <person name="Nikoh N."/>
            <person name="Noda C."/>
            <person name="Kobayashi S."/>
            <person name="Fukatsu T."/>
        </authorList>
    </citation>
    <scope>NUCLEOTIDE SEQUENCE [LARGE SCALE GENOMIC DNA]</scope>
    <source>
        <strain evidence="8 9">Nmo</strain>
    </source>
</reference>
<dbReference type="PANTHER" id="PTHR11078">
    <property type="entry name" value="N UTILIZATION SUBSTANCE PROTEIN B-RELATED"/>
    <property type="match status" value="1"/>
</dbReference>
<keyword evidence="2 6" id="KW-0889">Transcription antitermination</keyword>
<dbReference type="Proteomes" id="UP000317544">
    <property type="component" value="Chromosome"/>
</dbReference>
<dbReference type="AlphaFoldDB" id="A0A455TAJ0"/>
<sequence>MKITPRRRARECAVQLLYSWQMTNNSIQDIEMQFLEDQKIEGVDLIYFKELIKGIHENYQYLDKLMLPHISRTLKQLGQIEKAILRIAFYELSKRYDIPPKVSINESIELAKSFGANKSHKFINGVLDKAALKIRSFK</sequence>
<dbReference type="Pfam" id="PF01029">
    <property type="entry name" value="NusB"/>
    <property type="match status" value="1"/>
</dbReference>
<evidence type="ECO:0000259" key="7">
    <source>
        <dbReference type="Pfam" id="PF01029"/>
    </source>
</evidence>
<protein>
    <recommendedName>
        <fullName evidence="6">Transcription antitermination protein NusB</fullName>
    </recommendedName>
    <alternativeName>
        <fullName evidence="6">Antitermination factor NusB</fullName>
    </alternativeName>
</protein>
<keyword evidence="3 6" id="KW-0694">RNA-binding</keyword>
<dbReference type="RefSeq" id="WP_158345080.1">
    <property type="nucleotide sequence ID" value="NZ_AP019379.1"/>
</dbReference>
<dbReference type="GO" id="GO:0005829">
    <property type="term" value="C:cytosol"/>
    <property type="evidence" value="ECO:0007669"/>
    <property type="project" value="TreeGrafter"/>
</dbReference>
<comment type="function">
    <text evidence="6">Involved in transcription antitermination. Required for transcription of ribosomal RNA (rRNA) genes. Binds specifically to the boxA antiterminator sequence of the ribosomal RNA (rrn) operons.</text>
</comment>
<evidence type="ECO:0000256" key="3">
    <source>
        <dbReference type="ARBA" id="ARBA00022884"/>
    </source>
</evidence>
<dbReference type="Gene3D" id="1.10.940.10">
    <property type="entry name" value="NusB-like"/>
    <property type="match status" value="1"/>
</dbReference>
<evidence type="ECO:0000256" key="1">
    <source>
        <dbReference type="ARBA" id="ARBA00005952"/>
    </source>
</evidence>
<dbReference type="NCBIfam" id="TIGR01951">
    <property type="entry name" value="nusB"/>
    <property type="match status" value="1"/>
</dbReference>
<evidence type="ECO:0000256" key="4">
    <source>
        <dbReference type="ARBA" id="ARBA00023015"/>
    </source>
</evidence>
<dbReference type="EMBL" id="AP019379">
    <property type="protein sequence ID" value="BBI01353.1"/>
    <property type="molecule type" value="Genomic_DNA"/>
</dbReference>
<comment type="similarity">
    <text evidence="1 6">Belongs to the NusB family.</text>
</comment>
<dbReference type="OrthoDB" id="9789556at2"/>
<evidence type="ECO:0000256" key="2">
    <source>
        <dbReference type="ARBA" id="ARBA00022814"/>
    </source>
</evidence>
<dbReference type="GO" id="GO:0003723">
    <property type="term" value="F:RNA binding"/>
    <property type="evidence" value="ECO:0007669"/>
    <property type="project" value="UniProtKB-UniRule"/>
</dbReference>
<dbReference type="HAMAP" id="MF_00073">
    <property type="entry name" value="NusB"/>
    <property type="match status" value="1"/>
</dbReference>
<evidence type="ECO:0000256" key="5">
    <source>
        <dbReference type="ARBA" id="ARBA00023163"/>
    </source>
</evidence>
<dbReference type="PANTHER" id="PTHR11078:SF3">
    <property type="entry name" value="ANTITERMINATION NUSB DOMAIN-CONTAINING PROTEIN"/>
    <property type="match status" value="1"/>
</dbReference>
<dbReference type="InterPro" id="IPR006027">
    <property type="entry name" value="NusB_RsmB_TIM44"/>
</dbReference>
<dbReference type="GO" id="GO:0006353">
    <property type="term" value="P:DNA-templated transcription termination"/>
    <property type="evidence" value="ECO:0007669"/>
    <property type="project" value="UniProtKB-UniRule"/>
</dbReference>
<dbReference type="InterPro" id="IPR035926">
    <property type="entry name" value="NusB-like_sf"/>
</dbReference>
<name>A0A455TAJ0_9GAMM</name>
<organism evidence="8 9">
    <name type="scientific">Buchnera aphidicola</name>
    <name type="common">Nipponaphis monzeni</name>
    <dbReference type="NCBI Taxonomy" id="2495405"/>
    <lineage>
        <taxon>Bacteria</taxon>
        <taxon>Pseudomonadati</taxon>
        <taxon>Pseudomonadota</taxon>
        <taxon>Gammaproteobacteria</taxon>
        <taxon>Enterobacterales</taxon>
        <taxon>Erwiniaceae</taxon>
        <taxon>Buchnera</taxon>
    </lineage>
</organism>
<dbReference type="FunFam" id="1.10.940.10:FF:000001">
    <property type="entry name" value="Transcription antitermination factor NusB"/>
    <property type="match status" value="1"/>
</dbReference>
<proteinExistence type="inferred from homology"/>
<evidence type="ECO:0000313" key="8">
    <source>
        <dbReference type="EMBL" id="BBI01353.1"/>
    </source>
</evidence>
<keyword evidence="5 6" id="KW-0804">Transcription</keyword>
<dbReference type="SUPFAM" id="SSF48013">
    <property type="entry name" value="NusB-like"/>
    <property type="match status" value="1"/>
</dbReference>
<keyword evidence="9" id="KW-1185">Reference proteome</keyword>
<dbReference type="CDD" id="cd00619">
    <property type="entry name" value="Terminator_NusB"/>
    <property type="match status" value="1"/>
</dbReference>